<evidence type="ECO:0000256" key="9">
    <source>
        <dbReference type="ARBA" id="ARBA00023200"/>
    </source>
</evidence>
<organism evidence="13 14">
    <name type="scientific">cosavirus A24</name>
    <dbReference type="NCBI Taxonomy" id="2757792"/>
    <lineage>
        <taxon>Viruses</taxon>
        <taxon>Riboviria</taxon>
        <taxon>Orthornavirae</taxon>
        <taxon>Pisuviricota</taxon>
        <taxon>Pisoniviricetes</taxon>
        <taxon>Picornavirales</taxon>
        <taxon>Picornaviridae</taxon>
        <taxon>Caphthovirinae</taxon>
        <taxon>Cosavirus</taxon>
        <taxon>Cosavirus asiani</taxon>
        <taxon>Cosavirus A</taxon>
    </lineage>
</organism>
<keyword evidence="4" id="KW-0945">Host-virus interaction</keyword>
<keyword evidence="11" id="KW-1160">Virus entry into host cell</keyword>
<keyword evidence="5" id="KW-0167">Capsid protein</keyword>
<dbReference type="GO" id="GO:0043657">
    <property type="term" value="C:host cell"/>
    <property type="evidence" value="ECO:0007669"/>
    <property type="project" value="UniProtKB-SubCell"/>
</dbReference>
<evidence type="ECO:0000256" key="10">
    <source>
        <dbReference type="ARBA" id="ARBA00023288"/>
    </source>
</evidence>
<dbReference type="Proteomes" id="UP000326647">
    <property type="component" value="Segment"/>
</dbReference>
<dbReference type="InterPro" id="IPR059138">
    <property type="entry name" value="Pico_VP1"/>
</dbReference>
<keyword evidence="9" id="KW-1035">Host cytoplasm</keyword>
<evidence type="ECO:0000256" key="1">
    <source>
        <dbReference type="ARBA" id="ARBA00004192"/>
    </source>
</evidence>
<dbReference type="GO" id="GO:0046718">
    <property type="term" value="P:symbiont entry into host cell"/>
    <property type="evidence" value="ECO:0007669"/>
    <property type="project" value="UniProtKB-KW"/>
</dbReference>
<sequence length="301" mass="33399">LGLQSTFNFVVPFISATDFRYNQVAVATALNSDGWLTVWLMNPLTYPPNTPPTQQIVIMLSGGSDFSYRLPISPGFSQGIGSDPHDNMECGQVDNRDASMFSGHSVSLPTSHTKCSFFYDRYRFVGIVYSTNRNSPKLKNPIEDDGKVKNMVSYFYRQQYQPQPEQAIGLTPVPNLNGVPMSSFLNAKATRSGKLLRLTKGDPQLYYCCPFTHVKFDLEFTVVPPAGFGSDYVVHWYPPGAPLDTKEMMDGMNANGTRFADDGENLSTARLSYNPSFYARGPSKVSAVVPFCLPTTLLPLY</sequence>
<evidence type="ECO:0000256" key="6">
    <source>
        <dbReference type="ARBA" id="ARBA00022707"/>
    </source>
</evidence>
<dbReference type="CDD" id="cd00205">
    <property type="entry name" value="rhv_like"/>
    <property type="match status" value="1"/>
</dbReference>
<evidence type="ECO:0000256" key="4">
    <source>
        <dbReference type="ARBA" id="ARBA00022581"/>
    </source>
</evidence>
<protein>
    <recommendedName>
        <fullName evidence="3">Genome polyprotein</fullName>
    </recommendedName>
</protein>
<proteinExistence type="predicted"/>
<dbReference type="Pfam" id="PF22663">
    <property type="entry name" value="Rhv_5"/>
    <property type="match status" value="1"/>
</dbReference>
<keyword evidence="8" id="KW-0946">Virion</keyword>
<keyword evidence="5" id="KW-1143">T=pseudo3 icosahedral capsid protein</keyword>
<dbReference type="EMBL" id="JQ811830">
    <property type="protein sequence ID" value="AFI98774.1"/>
    <property type="molecule type" value="Genomic_RNA"/>
</dbReference>
<evidence type="ECO:0000256" key="3">
    <source>
        <dbReference type="ARBA" id="ARBA00020107"/>
    </source>
</evidence>
<accession>A0A7G0SBE1</accession>
<evidence type="ECO:0000256" key="5">
    <source>
        <dbReference type="ARBA" id="ARBA00022706"/>
    </source>
</evidence>
<dbReference type="Gene3D" id="2.60.120.20">
    <property type="match status" value="2"/>
</dbReference>
<keyword evidence="7" id="KW-1161">Viral attachment to host cell</keyword>
<evidence type="ECO:0000259" key="12">
    <source>
        <dbReference type="Pfam" id="PF22663"/>
    </source>
</evidence>
<dbReference type="InterPro" id="IPR033703">
    <property type="entry name" value="Rhv-like"/>
</dbReference>
<evidence type="ECO:0000256" key="7">
    <source>
        <dbReference type="ARBA" id="ARBA00022804"/>
    </source>
</evidence>
<feature type="domain" description="Picornavirus capsid VP1" evidence="12">
    <location>
        <begin position="87"/>
        <end position="299"/>
    </location>
</feature>
<dbReference type="InterPro" id="IPR029053">
    <property type="entry name" value="Viral_coat"/>
</dbReference>
<evidence type="ECO:0000313" key="14">
    <source>
        <dbReference type="Proteomes" id="UP000326647"/>
    </source>
</evidence>
<comment type="subcellular location">
    <subcellularLocation>
        <location evidence="1">Host cytoplasm</location>
    </subcellularLocation>
    <subcellularLocation>
        <location evidence="2">Virion</location>
    </subcellularLocation>
</comment>
<name>A0A7G0SBE1_9PICO</name>
<reference evidence="13 14" key="1">
    <citation type="submission" date="2012-03" db="EMBL/GenBank/DDBJ databases">
        <title>Genetic Diversity of the Genus Cosavirus in the Family Picornaviridae: A New Species Recombination and 26 New Genotypes.</title>
        <authorList>
            <person name="Kapusinszky B."/>
            <person name="Phan T.G."/>
            <person name="Kapoor A."/>
            <person name="Delwart E.L."/>
        </authorList>
    </citation>
    <scope>NUCLEOTIDE SEQUENCE [LARGE SCALE GENOMIC DNA]</scope>
    <source>
        <strain evidence="13 14">NG213-1</strain>
    </source>
</reference>
<evidence type="ECO:0000256" key="8">
    <source>
        <dbReference type="ARBA" id="ARBA00022844"/>
    </source>
</evidence>
<dbReference type="GO" id="GO:0044423">
    <property type="term" value="C:virion component"/>
    <property type="evidence" value="ECO:0007669"/>
    <property type="project" value="UniProtKB-KW"/>
</dbReference>
<dbReference type="GO" id="GO:0019062">
    <property type="term" value="P:virion attachment to host cell"/>
    <property type="evidence" value="ECO:0007669"/>
    <property type="project" value="UniProtKB-KW"/>
</dbReference>
<evidence type="ECO:0000256" key="11">
    <source>
        <dbReference type="ARBA" id="ARBA00023296"/>
    </source>
</evidence>
<keyword evidence="6" id="KW-0519">Myristate</keyword>
<dbReference type="SUPFAM" id="SSF88633">
    <property type="entry name" value="Positive stranded ssRNA viruses"/>
    <property type="match status" value="1"/>
</dbReference>
<evidence type="ECO:0000313" key="13">
    <source>
        <dbReference type="EMBL" id="AFI98774.1"/>
    </source>
</evidence>
<feature type="non-terminal residue" evidence="13">
    <location>
        <position position="1"/>
    </location>
</feature>
<evidence type="ECO:0000256" key="2">
    <source>
        <dbReference type="ARBA" id="ARBA00004328"/>
    </source>
</evidence>
<keyword evidence="10" id="KW-0449">Lipoprotein</keyword>
<feature type="non-terminal residue" evidence="13">
    <location>
        <position position="301"/>
    </location>
</feature>